<keyword evidence="2" id="KW-0732">Signal</keyword>
<dbReference type="EMBL" id="JBBNFW010000176">
    <property type="protein sequence ID" value="MEQ2413694.1"/>
    <property type="molecule type" value="Genomic_DNA"/>
</dbReference>
<gene>
    <name evidence="3" type="ORF">AAAX94_11785</name>
</gene>
<feature type="signal peptide" evidence="2">
    <location>
        <begin position="1"/>
        <end position="23"/>
    </location>
</feature>
<feature type="chain" id="PRO_5045453440" evidence="2">
    <location>
        <begin position="24"/>
        <end position="401"/>
    </location>
</feature>
<evidence type="ECO:0000256" key="1">
    <source>
        <dbReference type="SAM" id="MobiDB-lite"/>
    </source>
</evidence>
<evidence type="ECO:0000313" key="3">
    <source>
        <dbReference type="EMBL" id="MEQ2413694.1"/>
    </source>
</evidence>
<protein>
    <submittedName>
        <fullName evidence="3">Uncharacterized protein</fullName>
    </submittedName>
</protein>
<reference evidence="3 4" key="1">
    <citation type="submission" date="2024-04" db="EMBL/GenBank/DDBJ databases">
        <title>Human intestinal bacterial collection.</title>
        <authorList>
            <person name="Pauvert C."/>
            <person name="Hitch T.C.A."/>
            <person name="Clavel T."/>
        </authorList>
    </citation>
    <scope>NUCLEOTIDE SEQUENCE [LARGE SCALE GENOMIC DNA]</scope>
    <source>
        <strain evidence="3 4">CLA-AA-H161</strain>
    </source>
</reference>
<feature type="region of interest" description="Disordered" evidence="1">
    <location>
        <begin position="347"/>
        <end position="378"/>
    </location>
</feature>
<comment type="caution">
    <text evidence="3">The sequence shown here is derived from an EMBL/GenBank/DDBJ whole genome shotgun (WGS) entry which is preliminary data.</text>
</comment>
<accession>A0ABV1CRM9</accession>
<keyword evidence="4" id="KW-1185">Reference proteome</keyword>
<dbReference type="Proteomes" id="UP001470752">
    <property type="component" value="Unassembled WGS sequence"/>
</dbReference>
<evidence type="ECO:0000256" key="2">
    <source>
        <dbReference type="SAM" id="SignalP"/>
    </source>
</evidence>
<name>A0ABV1CRM9_9FIRM</name>
<dbReference type="RefSeq" id="WP_349084001.1">
    <property type="nucleotide sequence ID" value="NZ_JBBNFW010000176.1"/>
</dbReference>
<evidence type="ECO:0000313" key="4">
    <source>
        <dbReference type="Proteomes" id="UP001470752"/>
    </source>
</evidence>
<sequence>MKRKTIAALIAVLTIGMSTSVWAVPSISQIIPEAPKTEQGILSSGQTLVVKNADPVSYKNETVAKAVEKFNNDETVVTVTEFLSDLGVDTKTEELKTTIGEPVIPSLYESVTPVIDLVIEENGKKIYETSKPIKATITVEAVKGMDKKDILLLVVDPVTKKQYFISPEEFNSETGEITATFPALGVLTVLKTAPIRTTGVNPDKYENKEAGELVAGLAGKQSVEFADFFKSSDEDTSAIEIAEGVTVNADDYSSAMELADLVIKSGTDNIYTLEGSVEVDAHRDLGSVDWKRIAQDTKPDFDVTAAEADPSLLTELGTFTIPGSYIVQINPETGEKEYIYEPELSFTSPNSEEVADDDTDGVRQSWKAADENSDPNTPDLVIHAKFKSMGAFTLVLPKNAQ</sequence>
<organism evidence="3 4">
    <name type="scientific">Blautia acetigignens</name>
    <dbReference type="NCBI Taxonomy" id="2981783"/>
    <lineage>
        <taxon>Bacteria</taxon>
        <taxon>Bacillati</taxon>
        <taxon>Bacillota</taxon>
        <taxon>Clostridia</taxon>
        <taxon>Lachnospirales</taxon>
        <taxon>Lachnospiraceae</taxon>
        <taxon>Blautia</taxon>
    </lineage>
</organism>
<proteinExistence type="predicted"/>